<evidence type="ECO:0000256" key="1">
    <source>
        <dbReference type="SAM" id="MobiDB-lite"/>
    </source>
</evidence>
<protein>
    <submittedName>
        <fullName evidence="2">Uncharacterized protein</fullName>
    </submittedName>
</protein>
<evidence type="ECO:0000313" key="3">
    <source>
        <dbReference type="Proteomes" id="UP000007820"/>
    </source>
</evidence>
<dbReference type="Proteomes" id="UP000007820">
    <property type="component" value="Unassembled WGS sequence"/>
</dbReference>
<dbReference type="AlphaFoldDB" id="F9D5F4"/>
<dbReference type="EMBL" id="AFPW01000035">
    <property type="protein sequence ID" value="EGQ13106.1"/>
    <property type="molecule type" value="Genomic_DNA"/>
</dbReference>
<name>F9D5F4_PREDD</name>
<accession>F9D5F4</accession>
<evidence type="ECO:0000313" key="2">
    <source>
        <dbReference type="EMBL" id="EGQ13106.1"/>
    </source>
</evidence>
<gene>
    <name evidence="2" type="ORF">HMPREF9136_2082</name>
</gene>
<proteinExistence type="predicted"/>
<sequence>MMEINRTKLGRRIYVCPIVENIYVEEESMMEFSGDHEHIGQGDGDYGDAKRGFFSDDDEEQPQRINAWED</sequence>
<feature type="region of interest" description="Disordered" evidence="1">
    <location>
        <begin position="35"/>
        <end position="70"/>
    </location>
</feature>
<reference evidence="2 3" key="1">
    <citation type="submission" date="2011-04" db="EMBL/GenBank/DDBJ databases">
        <authorList>
            <person name="Muzny D."/>
            <person name="Qin X."/>
            <person name="Deng J."/>
            <person name="Jiang H."/>
            <person name="Liu Y."/>
            <person name="Qu J."/>
            <person name="Song X.-Z."/>
            <person name="Zhang L."/>
            <person name="Thornton R."/>
            <person name="Coyle M."/>
            <person name="Francisco L."/>
            <person name="Jackson L."/>
            <person name="Javaid M."/>
            <person name="Korchina V."/>
            <person name="Kovar C."/>
            <person name="Mata R."/>
            <person name="Mathew T."/>
            <person name="Ngo R."/>
            <person name="Nguyen L."/>
            <person name="Nguyen N."/>
            <person name="Okwuonu G."/>
            <person name="Ongeri F."/>
            <person name="Pham C."/>
            <person name="Simmons D."/>
            <person name="Wilczek-Boney K."/>
            <person name="Hale W."/>
            <person name="Jakkamsetti A."/>
            <person name="Pham P."/>
            <person name="Ruth R."/>
            <person name="San Lucas F."/>
            <person name="Warren J."/>
            <person name="Zhang J."/>
            <person name="Zhao Z."/>
            <person name="Zhou C."/>
            <person name="Zhu D."/>
            <person name="Lee S."/>
            <person name="Bess C."/>
            <person name="Blankenburg K."/>
            <person name="Forbes L."/>
            <person name="Fu Q."/>
            <person name="Gubbala S."/>
            <person name="Hirani K."/>
            <person name="Jayaseelan J.C."/>
            <person name="Lara F."/>
            <person name="Munidasa M."/>
            <person name="Palculict T."/>
            <person name="Patil S."/>
            <person name="Pu L.-L."/>
            <person name="Saada N."/>
            <person name="Tang L."/>
            <person name="Weissenberger G."/>
            <person name="Zhu Y."/>
            <person name="Hemphill L."/>
            <person name="Shang Y."/>
            <person name="Youmans B."/>
            <person name="Ayvaz T."/>
            <person name="Ross M."/>
            <person name="Santibanez J."/>
            <person name="Aqrawi P."/>
            <person name="Gross S."/>
            <person name="Joshi V."/>
            <person name="Fowler G."/>
            <person name="Nazareth L."/>
            <person name="Reid J."/>
            <person name="Worley K."/>
            <person name="Petrosino J."/>
            <person name="Highlander S."/>
            <person name="Gibbs R."/>
        </authorList>
    </citation>
    <scope>NUCLEOTIDE SEQUENCE [LARGE SCALE GENOMIC DNA]</scope>
    <source>
        <strain evidence="2 3">DSM 3688</strain>
    </source>
</reference>
<comment type="caution">
    <text evidence="2">The sequence shown here is derived from an EMBL/GenBank/DDBJ whole genome shotgun (WGS) entry which is preliminary data.</text>
</comment>
<dbReference type="RefSeq" id="WP_005846819.1">
    <property type="nucleotide sequence ID" value="NC_019968.1"/>
</dbReference>
<organism evidence="2 3">
    <name type="scientific">Prevotella dentalis (strain ATCC 49559 / DSM 3688 / JCM 13448 / NCTC 12043 / ES 2772)</name>
    <name type="common">Mitsuokella dentalis</name>
    <dbReference type="NCBI Taxonomy" id="908937"/>
    <lineage>
        <taxon>Bacteria</taxon>
        <taxon>Pseudomonadati</taxon>
        <taxon>Bacteroidota</taxon>
        <taxon>Bacteroidia</taxon>
        <taxon>Bacteroidales</taxon>
        <taxon>Prevotellaceae</taxon>
        <taxon>Prevotella</taxon>
    </lineage>
</organism>